<dbReference type="InterPro" id="IPR021109">
    <property type="entry name" value="Peptidase_aspartic_dom_sf"/>
</dbReference>
<feature type="domain" description="Reverse transcriptase" evidence="8">
    <location>
        <begin position="463"/>
        <end position="642"/>
    </location>
</feature>
<evidence type="ECO:0000313" key="9">
    <source>
        <dbReference type="EMBL" id="CAH2219366.1"/>
    </source>
</evidence>
<protein>
    <recommendedName>
        <fullName evidence="1">RNA-directed DNA polymerase</fullName>
        <ecNumber evidence="1">2.7.7.49</ecNumber>
    </recommendedName>
</protein>
<dbReference type="InterPro" id="IPR043128">
    <property type="entry name" value="Rev_trsase/Diguanyl_cyclase"/>
</dbReference>
<evidence type="ECO:0000313" key="10">
    <source>
        <dbReference type="Proteomes" id="UP000838756"/>
    </source>
</evidence>
<dbReference type="Pfam" id="PF17917">
    <property type="entry name" value="RT_RNaseH"/>
    <property type="match status" value="1"/>
</dbReference>
<dbReference type="SUPFAM" id="SSF56672">
    <property type="entry name" value="DNA/RNA polymerases"/>
    <property type="match status" value="1"/>
</dbReference>
<dbReference type="GO" id="GO:0003964">
    <property type="term" value="F:RNA-directed DNA polymerase activity"/>
    <property type="evidence" value="ECO:0007669"/>
    <property type="project" value="UniProtKB-KW"/>
</dbReference>
<dbReference type="EMBL" id="CAKXAJ010019907">
    <property type="protein sequence ID" value="CAH2219366.1"/>
    <property type="molecule type" value="Genomic_DNA"/>
</dbReference>
<dbReference type="CDD" id="cd09274">
    <property type="entry name" value="RNase_HI_RT_Ty3"/>
    <property type="match status" value="1"/>
</dbReference>
<feature type="non-terminal residue" evidence="9">
    <location>
        <position position="1"/>
    </location>
</feature>
<proteinExistence type="predicted"/>
<evidence type="ECO:0000256" key="7">
    <source>
        <dbReference type="ARBA" id="ARBA00022918"/>
    </source>
</evidence>
<accession>A0A8S4QTQ2</accession>
<comment type="caution">
    <text evidence="9">The sequence shown here is derived from an EMBL/GenBank/DDBJ whole genome shotgun (WGS) entry which is preliminary data.</text>
</comment>
<dbReference type="InterPro" id="IPR041373">
    <property type="entry name" value="RT_RNaseH"/>
</dbReference>
<dbReference type="Gene3D" id="3.30.70.270">
    <property type="match status" value="2"/>
</dbReference>
<dbReference type="InterPro" id="IPR043502">
    <property type="entry name" value="DNA/RNA_pol_sf"/>
</dbReference>
<evidence type="ECO:0000256" key="1">
    <source>
        <dbReference type="ARBA" id="ARBA00012493"/>
    </source>
</evidence>
<name>A0A8S4QTQ2_9NEOP</name>
<keyword evidence="2" id="KW-0808">Transferase</keyword>
<dbReference type="SUPFAM" id="SSF50630">
    <property type="entry name" value="Acid proteases"/>
    <property type="match status" value="1"/>
</dbReference>
<dbReference type="Pfam" id="PF13650">
    <property type="entry name" value="Asp_protease_2"/>
    <property type="match status" value="1"/>
</dbReference>
<keyword evidence="7" id="KW-0695">RNA-directed DNA polymerase</keyword>
<dbReference type="FunFam" id="3.10.20.370:FF:000001">
    <property type="entry name" value="Retrovirus-related Pol polyprotein from transposon 17.6-like protein"/>
    <property type="match status" value="1"/>
</dbReference>
<dbReference type="FunFam" id="3.30.70.270:FF:000020">
    <property type="entry name" value="Transposon Tf2-6 polyprotein-like Protein"/>
    <property type="match status" value="1"/>
</dbReference>
<dbReference type="Proteomes" id="UP000838756">
    <property type="component" value="Unassembled WGS sequence"/>
</dbReference>
<keyword evidence="6" id="KW-0378">Hydrolase</keyword>
<dbReference type="CDD" id="cd01647">
    <property type="entry name" value="RT_LTR"/>
    <property type="match status" value="1"/>
</dbReference>
<dbReference type="GO" id="GO:0016787">
    <property type="term" value="F:hydrolase activity"/>
    <property type="evidence" value="ECO:0007669"/>
    <property type="project" value="UniProtKB-KW"/>
</dbReference>
<dbReference type="Gene3D" id="3.10.10.10">
    <property type="entry name" value="HIV Type 1 Reverse Transcriptase, subunit A, domain 1"/>
    <property type="match status" value="1"/>
</dbReference>
<dbReference type="PANTHER" id="PTHR37984">
    <property type="entry name" value="PROTEIN CBG26694"/>
    <property type="match status" value="1"/>
</dbReference>
<gene>
    <name evidence="9" type="primary">jg1518</name>
    <name evidence="9" type="ORF">PAEG_LOCUS6479</name>
</gene>
<reference evidence="9" key="1">
    <citation type="submission" date="2022-03" db="EMBL/GenBank/DDBJ databases">
        <authorList>
            <person name="Lindestad O."/>
        </authorList>
    </citation>
    <scope>NUCLEOTIDE SEQUENCE</scope>
</reference>
<sequence>MGVAETLDKVDTAISSSSDRSALLRTQNLLNHIYHRLHRICHSDKEKDEYDECVHLYKTYANKLNSLLDGAIDHLAVSNSAVSNSSSNSPLNICVTCEGSSSNLFSKLKFDGKSCVRAFMQRANEFCLAKNIKTEKLLRNATEIFSGDALHWYRGIKDSVLTWDELTILLLRDFSQADFDYRLLAEIRSRTQGEKENIIIYLSIMSGLFSRLTKQLSEDDKLEIILHNIRPCYANALSSVSEIKSIDELRTLCRNYENIQSRLFQFKEPPKATSETLAPDLAYVDSGSGITILGNGMHELLGLPLVKENCISVTTAGGQQLQSIGFINVPISFEDQFHILKALVIPEMKPNLILGIDFWRKFKLCPKYISSVLMADININPTADASHQTFIQGYSNLSEAEKQLADNVVKQYNDISSQNKGLGVTSLITHHIDTGDSKPIRQRYYRLSPEKQRILVEQVDEMLSLDVIEPCESAWSSPVLLVTKKSGEPRFCLDSRKLNSVTKRDAYNLPYISEILDNLRDARYLTSIDLSKAFWQIPIAVEDRDKTAFYVPGRGTYRFKRTAFGLTNAPATQQRLVDLLFSEFDLKVFAYLDDIIVISKDFNSHVTLLLRVLDKLKEANLTINLEKCNFFASQLKYLGYVVDSHGLRTDPSKVEAILNFPTPTCRKDLKRFLGTATWYRRFVPNFSTIAGPLNKLTSVKGTKSGFNWTSEADDAFQKLKECLVSAPVLSCPDYSKPFEVHTDASNYGIGAMLTQSIDGKEHPIAYMSKSLTAAERNYSITERETLAVVLALEHWRCYIENGQTFTVYTDHSALKWFLSISNPTGRLARWGVRLSAFNFILKHRRGVDNVIPDALSRSVP</sequence>
<dbReference type="Gene3D" id="2.40.70.10">
    <property type="entry name" value="Acid Proteases"/>
    <property type="match status" value="1"/>
</dbReference>
<evidence type="ECO:0000256" key="5">
    <source>
        <dbReference type="ARBA" id="ARBA00022759"/>
    </source>
</evidence>
<evidence type="ECO:0000259" key="8">
    <source>
        <dbReference type="PROSITE" id="PS50878"/>
    </source>
</evidence>
<dbReference type="GO" id="GO:0004519">
    <property type="term" value="F:endonuclease activity"/>
    <property type="evidence" value="ECO:0007669"/>
    <property type="project" value="UniProtKB-KW"/>
</dbReference>
<dbReference type="InterPro" id="IPR000477">
    <property type="entry name" value="RT_dom"/>
</dbReference>
<organism evidence="9 10">
    <name type="scientific">Pararge aegeria aegeria</name>
    <dbReference type="NCBI Taxonomy" id="348720"/>
    <lineage>
        <taxon>Eukaryota</taxon>
        <taxon>Metazoa</taxon>
        <taxon>Ecdysozoa</taxon>
        <taxon>Arthropoda</taxon>
        <taxon>Hexapoda</taxon>
        <taxon>Insecta</taxon>
        <taxon>Pterygota</taxon>
        <taxon>Neoptera</taxon>
        <taxon>Endopterygota</taxon>
        <taxon>Lepidoptera</taxon>
        <taxon>Glossata</taxon>
        <taxon>Ditrysia</taxon>
        <taxon>Papilionoidea</taxon>
        <taxon>Nymphalidae</taxon>
        <taxon>Satyrinae</taxon>
        <taxon>Satyrini</taxon>
        <taxon>Parargina</taxon>
        <taxon>Pararge</taxon>
    </lineage>
</organism>
<dbReference type="AlphaFoldDB" id="A0A8S4QTQ2"/>
<dbReference type="Pfam" id="PF00078">
    <property type="entry name" value="RVT_1"/>
    <property type="match status" value="1"/>
</dbReference>
<evidence type="ECO:0000256" key="6">
    <source>
        <dbReference type="ARBA" id="ARBA00022801"/>
    </source>
</evidence>
<dbReference type="CDD" id="cd00303">
    <property type="entry name" value="retropepsin_like"/>
    <property type="match status" value="1"/>
</dbReference>
<dbReference type="PROSITE" id="PS50878">
    <property type="entry name" value="RT_POL"/>
    <property type="match status" value="1"/>
</dbReference>
<keyword evidence="5" id="KW-0255">Endonuclease</keyword>
<dbReference type="OrthoDB" id="425619at2759"/>
<keyword evidence="10" id="KW-1185">Reference proteome</keyword>
<keyword evidence="3" id="KW-0548">Nucleotidyltransferase</keyword>
<keyword evidence="4" id="KW-0540">Nuclease</keyword>
<evidence type="ECO:0000256" key="4">
    <source>
        <dbReference type="ARBA" id="ARBA00022722"/>
    </source>
</evidence>
<evidence type="ECO:0000256" key="3">
    <source>
        <dbReference type="ARBA" id="ARBA00022695"/>
    </source>
</evidence>
<dbReference type="EC" id="2.7.7.49" evidence="1"/>
<dbReference type="InterPro" id="IPR050951">
    <property type="entry name" value="Retrovirus_Pol_polyprotein"/>
</dbReference>
<dbReference type="PANTHER" id="PTHR37984:SF5">
    <property type="entry name" value="PROTEIN NYNRIN-LIKE"/>
    <property type="match status" value="1"/>
</dbReference>
<evidence type="ECO:0000256" key="2">
    <source>
        <dbReference type="ARBA" id="ARBA00022679"/>
    </source>
</evidence>